<dbReference type="Gene3D" id="6.10.250.2410">
    <property type="match status" value="1"/>
</dbReference>
<dbReference type="OrthoDB" id="9793741at2"/>
<protein>
    <recommendedName>
        <fullName evidence="1">Segregation and condensation protein A</fullName>
    </recommendedName>
</protein>
<dbReference type="RefSeq" id="WP_099305220.1">
    <property type="nucleotide sequence ID" value="NZ_PDVP01000002.1"/>
</dbReference>
<dbReference type="Proteomes" id="UP000221168">
    <property type="component" value="Unassembled WGS sequence"/>
</dbReference>
<dbReference type="PANTHER" id="PTHR33969">
    <property type="entry name" value="SEGREGATION AND CONDENSATION PROTEIN A"/>
    <property type="match status" value="1"/>
</dbReference>
<proteinExistence type="predicted"/>
<comment type="caution">
    <text evidence="2">The sequence shown here is derived from an EMBL/GenBank/DDBJ whole genome shotgun (WGS) entry which is preliminary data.</text>
</comment>
<evidence type="ECO:0000313" key="3">
    <source>
        <dbReference type="Proteomes" id="UP000221168"/>
    </source>
</evidence>
<keyword evidence="3" id="KW-1185">Reference proteome</keyword>
<organism evidence="2 3">
    <name type="scientific">Zhengella mangrovi</name>
    <dbReference type="NCBI Taxonomy" id="1982044"/>
    <lineage>
        <taxon>Bacteria</taxon>
        <taxon>Pseudomonadati</taxon>
        <taxon>Pseudomonadota</taxon>
        <taxon>Alphaproteobacteria</taxon>
        <taxon>Hyphomicrobiales</taxon>
        <taxon>Notoacmeibacteraceae</taxon>
        <taxon>Zhengella</taxon>
    </lineage>
</organism>
<dbReference type="InterPro" id="IPR003768">
    <property type="entry name" value="ScpA"/>
</dbReference>
<dbReference type="Pfam" id="PF02616">
    <property type="entry name" value="SMC_ScpA"/>
    <property type="match status" value="1"/>
</dbReference>
<evidence type="ECO:0000313" key="2">
    <source>
        <dbReference type="EMBL" id="PHP68390.1"/>
    </source>
</evidence>
<accession>A0A2G1QSF0</accession>
<dbReference type="PANTHER" id="PTHR33969:SF2">
    <property type="entry name" value="SEGREGATION AND CONDENSATION PROTEIN A"/>
    <property type="match status" value="1"/>
</dbReference>
<dbReference type="EMBL" id="PDVP01000002">
    <property type="protein sequence ID" value="PHP68390.1"/>
    <property type="molecule type" value="Genomic_DNA"/>
</dbReference>
<dbReference type="AlphaFoldDB" id="A0A2G1QSF0"/>
<evidence type="ECO:0000256" key="1">
    <source>
        <dbReference type="ARBA" id="ARBA00044777"/>
    </source>
</evidence>
<reference evidence="2 3" key="1">
    <citation type="submission" date="2017-10" db="EMBL/GenBank/DDBJ databases">
        <title>Sedimentibacterium mangrovi gen. nov., sp. nov., a novel member of family Phyllobacteriacea isolated from mangrove sediment.</title>
        <authorList>
            <person name="Liao H."/>
            <person name="Tian Y."/>
        </authorList>
    </citation>
    <scope>NUCLEOTIDE SEQUENCE [LARGE SCALE GENOMIC DNA]</scope>
    <source>
        <strain evidence="2 3">X9-2-2</strain>
    </source>
</reference>
<gene>
    <name evidence="2" type="ORF">CSC94_04720</name>
</gene>
<sequence>MDQLWSEREERPAGPELVIDVDGFEGPLDLLLHLARNQKVDLAKISVLALAEQYLDFIAKARALKLELAADYLVMAAWLAFLKSKLLIPKPPRGDEQSGEEMAAMLQFRLKRLEAMRDAAARLINRNRLGRDVFSRGCPEVVIVDRKSEFSASLYDLLTAYAAQRQRQAISRVQIARRAVWSLKDARAVLERLVGTVGEWTALDAFLIDFLTTPEERTTAIASTFVASLEMVREGALEIRQEKAFAPIYLKPRTAPRRPATAPAAHG</sequence>
<name>A0A2G1QSF0_9HYPH</name>